<dbReference type="RefSeq" id="WP_343164864.1">
    <property type="nucleotide sequence ID" value="NZ_JBHRSV010000012.1"/>
</dbReference>
<sequence>MDSVFIIGCSRRKKDTRRPTKAIQIYRGGGIPELYQAVLPYPSLLDRIFILSAKHGLLSAHDEILPYEQKLSFEMALEMRAAVSNQIDAKIIHSLYPKVIYLLIEPNYLVMASVLFSEKYNGRIIWEPDVRKKKSILISNFIASID</sequence>
<keyword evidence="3" id="KW-1185">Reference proteome</keyword>
<protein>
    <submittedName>
        <fullName evidence="2">DUF6884 domain-containing protein</fullName>
    </submittedName>
</protein>
<reference evidence="3" key="1">
    <citation type="journal article" date="2019" name="Int. J. Syst. Evol. Microbiol.">
        <title>The Global Catalogue of Microorganisms (GCM) 10K type strain sequencing project: providing services to taxonomists for standard genome sequencing and annotation.</title>
        <authorList>
            <consortium name="The Broad Institute Genomics Platform"/>
            <consortium name="The Broad Institute Genome Sequencing Center for Infectious Disease"/>
            <person name="Wu L."/>
            <person name="Ma J."/>
        </authorList>
    </citation>
    <scope>NUCLEOTIDE SEQUENCE [LARGE SCALE GENOMIC DNA]</scope>
    <source>
        <strain evidence="3">KCTC 52487</strain>
    </source>
</reference>
<evidence type="ECO:0000259" key="1">
    <source>
        <dbReference type="Pfam" id="PF21818"/>
    </source>
</evidence>
<dbReference type="InterPro" id="IPR049251">
    <property type="entry name" value="DUF6884"/>
</dbReference>
<dbReference type="Pfam" id="PF21818">
    <property type="entry name" value="DUF6884"/>
    <property type="match status" value="1"/>
</dbReference>
<dbReference type="Proteomes" id="UP001595379">
    <property type="component" value="Unassembled WGS sequence"/>
</dbReference>
<gene>
    <name evidence="2" type="ORF">ACFOOR_07510</name>
</gene>
<feature type="domain" description="DUF6884" evidence="1">
    <location>
        <begin position="4"/>
        <end position="95"/>
    </location>
</feature>
<accession>A0ABV6ZWX8</accession>
<proteinExistence type="predicted"/>
<comment type="caution">
    <text evidence="2">The sequence shown here is derived from an EMBL/GenBank/DDBJ whole genome shotgun (WGS) entry which is preliminary data.</text>
</comment>
<dbReference type="EMBL" id="JBHRSV010000012">
    <property type="protein sequence ID" value="MFC2925949.1"/>
    <property type="molecule type" value="Genomic_DNA"/>
</dbReference>
<organism evidence="2 3">
    <name type="scientific">Hyphobacterium vulgare</name>
    <dbReference type="NCBI Taxonomy" id="1736751"/>
    <lineage>
        <taxon>Bacteria</taxon>
        <taxon>Pseudomonadati</taxon>
        <taxon>Pseudomonadota</taxon>
        <taxon>Alphaproteobacteria</taxon>
        <taxon>Maricaulales</taxon>
        <taxon>Maricaulaceae</taxon>
        <taxon>Hyphobacterium</taxon>
    </lineage>
</organism>
<evidence type="ECO:0000313" key="3">
    <source>
        <dbReference type="Proteomes" id="UP001595379"/>
    </source>
</evidence>
<evidence type="ECO:0000313" key="2">
    <source>
        <dbReference type="EMBL" id="MFC2925949.1"/>
    </source>
</evidence>
<name>A0ABV6ZWX8_9PROT</name>